<evidence type="ECO:0000256" key="4">
    <source>
        <dbReference type="ARBA" id="ARBA00022989"/>
    </source>
</evidence>
<dbReference type="PANTHER" id="PTHR14360">
    <property type="entry name" value="PROTEIN FMP32, MITOCHONDRIAL"/>
    <property type="match status" value="1"/>
</dbReference>
<dbReference type="GO" id="GO:0016020">
    <property type="term" value="C:membrane"/>
    <property type="evidence" value="ECO:0007669"/>
    <property type="project" value="UniProtKB-SubCell"/>
</dbReference>
<keyword evidence="10" id="KW-1185">Reference proteome</keyword>
<dbReference type="Proteomes" id="UP000268093">
    <property type="component" value="Unassembled WGS sequence"/>
</dbReference>
<evidence type="ECO:0000256" key="8">
    <source>
        <dbReference type="SAM" id="MobiDB-lite"/>
    </source>
</evidence>
<keyword evidence="5" id="KW-0175">Coiled coil</keyword>
<gene>
    <name evidence="9" type="ORF">BC936DRAFT_142419</name>
</gene>
<evidence type="ECO:0000313" key="10">
    <source>
        <dbReference type="Proteomes" id="UP000268093"/>
    </source>
</evidence>
<keyword evidence="4" id="KW-1133">Transmembrane helix</keyword>
<comment type="caution">
    <text evidence="9">The sequence shown here is derived from an EMBL/GenBank/DDBJ whole genome shotgun (WGS) entry which is preliminary data.</text>
</comment>
<dbReference type="InterPro" id="IPR024461">
    <property type="entry name" value="CCDC90-like"/>
</dbReference>
<protein>
    <recommendedName>
        <fullName evidence="11">DUF1640-domain-containing protein</fullName>
    </recommendedName>
</protein>
<accession>A0A433A0F1</accession>
<sequence length="312" mass="35358">MFTLRLSRSLFRIRLQPHNGLTIPRPLPLAHCAPAFSRHMTSSLTPDTPFPAPNPTSPPWPIPATVPSPPNVPAVPSPPPYDTQRPPNTPFSFTPEQNELVSNLQKETYHHEHHFDTYRLVKLLEKKGFTRDQSIDIMGGIKHMLRDRASALRSRMLSKSDLENESYLFRAALSELRTEIAILRRNDMTLLQSEVAAITRETDALNQRLREDVAMMKSDIQLDMNNRKSETREDQKSIDVRIQEANNKFTICLGDIRTDLEAVRWETIWKGFFGAIFIGVTVATIGYLTSSPKEPLTEEAIKSSEEVVIMGG</sequence>
<evidence type="ECO:0000256" key="1">
    <source>
        <dbReference type="ARBA" id="ARBA00004173"/>
    </source>
</evidence>
<keyword evidence="6" id="KW-0496">Mitochondrion</keyword>
<feature type="compositionally biased region" description="Pro residues" evidence="8">
    <location>
        <begin position="48"/>
        <end position="81"/>
    </location>
</feature>
<dbReference type="OrthoDB" id="1552at2759"/>
<dbReference type="GO" id="GO:0005739">
    <property type="term" value="C:mitochondrion"/>
    <property type="evidence" value="ECO:0007669"/>
    <property type="project" value="UniProtKB-SubCell"/>
</dbReference>
<keyword evidence="7" id="KW-0472">Membrane</keyword>
<evidence type="ECO:0008006" key="11">
    <source>
        <dbReference type="Google" id="ProtNLM"/>
    </source>
</evidence>
<evidence type="ECO:0000256" key="2">
    <source>
        <dbReference type="ARBA" id="ARBA00004370"/>
    </source>
</evidence>
<dbReference type="EMBL" id="RBNI01022632">
    <property type="protein sequence ID" value="RUO96211.1"/>
    <property type="molecule type" value="Genomic_DNA"/>
</dbReference>
<reference evidence="9 10" key="1">
    <citation type="journal article" date="2018" name="New Phytol.">
        <title>Phylogenomics of Endogonaceae and evolution of mycorrhizas within Mucoromycota.</title>
        <authorList>
            <person name="Chang Y."/>
            <person name="Desiro A."/>
            <person name="Na H."/>
            <person name="Sandor L."/>
            <person name="Lipzen A."/>
            <person name="Clum A."/>
            <person name="Barry K."/>
            <person name="Grigoriev I.V."/>
            <person name="Martin F.M."/>
            <person name="Stajich J.E."/>
            <person name="Smith M.E."/>
            <person name="Bonito G."/>
            <person name="Spatafora J.W."/>
        </authorList>
    </citation>
    <scope>NUCLEOTIDE SEQUENCE [LARGE SCALE GENOMIC DNA]</scope>
    <source>
        <strain evidence="9 10">GMNB39</strain>
    </source>
</reference>
<feature type="region of interest" description="Disordered" evidence="8">
    <location>
        <begin position="43"/>
        <end position="90"/>
    </location>
</feature>
<organism evidence="9 10">
    <name type="scientific">Jimgerdemannia flammicorona</name>
    <dbReference type="NCBI Taxonomy" id="994334"/>
    <lineage>
        <taxon>Eukaryota</taxon>
        <taxon>Fungi</taxon>
        <taxon>Fungi incertae sedis</taxon>
        <taxon>Mucoromycota</taxon>
        <taxon>Mucoromycotina</taxon>
        <taxon>Endogonomycetes</taxon>
        <taxon>Endogonales</taxon>
        <taxon>Endogonaceae</taxon>
        <taxon>Jimgerdemannia</taxon>
    </lineage>
</organism>
<dbReference type="PANTHER" id="PTHR14360:SF12">
    <property type="entry name" value="MOZ PROTEIN REPRESENTS A CHROMATIN-ASSOCIATED ACETYLTRANSFERASE"/>
    <property type="match status" value="1"/>
</dbReference>
<dbReference type="AlphaFoldDB" id="A0A433A0F1"/>
<dbReference type="Pfam" id="PF07798">
    <property type="entry name" value="CCDC90-like"/>
    <property type="match status" value="1"/>
</dbReference>
<evidence type="ECO:0000256" key="6">
    <source>
        <dbReference type="ARBA" id="ARBA00023128"/>
    </source>
</evidence>
<keyword evidence="3" id="KW-0812">Transmembrane</keyword>
<evidence type="ECO:0000256" key="5">
    <source>
        <dbReference type="ARBA" id="ARBA00023054"/>
    </source>
</evidence>
<name>A0A433A0F1_9FUNG</name>
<evidence type="ECO:0000256" key="3">
    <source>
        <dbReference type="ARBA" id="ARBA00022692"/>
    </source>
</evidence>
<evidence type="ECO:0000313" key="9">
    <source>
        <dbReference type="EMBL" id="RUO96211.1"/>
    </source>
</evidence>
<proteinExistence type="predicted"/>
<evidence type="ECO:0000256" key="7">
    <source>
        <dbReference type="ARBA" id="ARBA00023136"/>
    </source>
</evidence>
<dbReference type="Gene3D" id="1.20.5.340">
    <property type="match status" value="1"/>
</dbReference>
<comment type="subcellular location">
    <subcellularLocation>
        <location evidence="2">Membrane</location>
    </subcellularLocation>
    <subcellularLocation>
        <location evidence="1">Mitochondrion</location>
    </subcellularLocation>
</comment>